<dbReference type="InterPro" id="IPR035070">
    <property type="entry name" value="Streptogrisin_prodomain"/>
</dbReference>
<protein>
    <submittedName>
        <fullName evidence="10">S1 family peptidase</fullName>
    </submittedName>
</protein>
<evidence type="ECO:0000256" key="6">
    <source>
        <dbReference type="ARBA" id="ARBA00023145"/>
    </source>
</evidence>
<dbReference type="InterPro" id="IPR001316">
    <property type="entry name" value="Pept_S1A_streptogrisin"/>
</dbReference>
<proteinExistence type="inferred from homology"/>
<organism evidence="10 11">
    <name type="scientific">Streptomyces chisholmiae</name>
    <dbReference type="NCBI Taxonomy" id="3075540"/>
    <lineage>
        <taxon>Bacteria</taxon>
        <taxon>Bacillati</taxon>
        <taxon>Actinomycetota</taxon>
        <taxon>Actinomycetes</taxon>
        <taxon>Kitasatosporales</taxon>
        <taxon>Streptomycetaceae</taxon>
        <taxon>Streptomyces</taxon>
    </lineage>
</organism>
<accession>A0ABU2JJE9</accession>
<dbReference type="EMBL" id="JAVREO010000001">
    <property type="protein sequence ID" value="MDT0264853.1"/>
    <property type="molecule type" value="Genomic_DNA"/>
</dbReference>
<reference evidence="11" key="1">
    <citation type="submission" date="2023-07" db="EMBL/GenBank/DDBJ databases">
        <title>30 novel species of actinomycetes from the DSMZ collection.</title>
        <authorList>
            <person name="Nouioui I."/>
        </authorList>
    </citation>
    <scope>NUCLEOTIDE SEQUENCE [LARGE SCALE GENOMIC DNA]</scope>
    <source>
        <strain evidence="11">DSM 44915</strain>
    </source>
</reference>
<gene>
    <name evidence="10" type="ORF">RM844_00960</name>
</gene>
<comment type="similarity">
    <text evidence="1">Belongs to the peptidase S1 family.</text>
</comment>
<feature type="chain" id="PRO_5045763806" evidence="8">
    <location>
        <begin position="22"/>
        <end position="384"/>
    </location>
</feature>
<dbReference type="PIRSF" id="PIRSF001134">
    <property type="entry name" value="Streptogrisin"/>
    <property type="match status" value="1"/>
</dbReference>
<evidence type="ECO:0000256" key="3">
    <source>
        <dbReference type="ARBA" id="ARBA00022729"/>
    </source>
</evidence>
<dbReference type="PRINTS" id="PR00861">
    <property type="entry name" value="ALYTICPTASE"/>
</dbReference>
<evidence type="ECO:0000256" key="2">
    <source>
        <dbReference type="ARBA" id="ARBA00022670"/>
    </source>
</evidence>
<evidence type="ECO:0000256" key="4">
    <source>
        <dbReference type="ARBA" id="ARBA00022801"/>
    </source>
</evidence>
<keyword evidence="7" id="KW-1015">Disulfide bond</keyword>
<dbReference type="InterPro" id="IPR004236">
    <property type="entry name" value="Pept_S1_alpha_lytic"/>
</dbReference>
<keyword evidence="3 8" id="KW-0732">Signal</keyword>
<evidence type="ECO:0000259" key="9">
    <source>
        <dbReference type="Pfam" id="PF02983"/>
    </source>
</evidence>
<dbReference type="InterPro" id="IPR043504">
    <property type="entry name" value="Peptidase_S1_PA_chymotrypsin"/>
</dbReference>
<comment type="caution">
    <text evidence="10">The sequence shown here is derived from an EMBL/GenBank/DDBJ whole genome shotgun (WGS) entry which is preliminary data.</text>
</comment>
<evidence type="ECO:0000256" key="1">
    <source>
        <dbReference type="ARBA" id="ARBA00007664"/>
    </source>
</evidence>
<dbReference type="RefSeq" id="WP_311663523.1">
    <property type="nucleotide sequence ID" value="NZ_JAVREO010000001.1"/>
</dbReference>
<keyword evidence="2" id="KW-0645">Protease</keyword>
<evidence type="ECO:0000313" key="10">
    <source>
        <dbReference type="EMBL" id="MDT0264853.1"/>
    </source>
</evidence>
<keyword evidence="6" id="KW-0865">Zymogen</keyword>
<dbReference type="Proteomes" id="UP001183410">
    <property type="component" value="Unassembled WGS sequence"/>
</dbReference>
<keyword evidence="4" id="KW-0378">Hydrolase</keyword>
<keyword evidence="11" id="KW-1185">Reference proteome</keyword>
<name>A0ABU2JJE9_9ACTN</name>
<dbReference type="Pfam" id="PF02983">
    <property type="entry name" value="Pro_Al_protease"/>
    <property type="match status" value="1"/>
</dbReference>
<dbReference type="SUPFAM" id="SSF50494">
    <property type="entry name" value="Trypsin-like serine proteases"/>
    <property type="match status" value="1"/>
</dbReference>
<dbReference type="Gene3D" id="2.40.10.10">
    <property type="entry name" value="Trypsin-like serine proteases"/>
    <property type="match status" value="2"/>
</dbReference>
<dbReference type="InterPro" id="IPR009003">
    <property type="entry name" value="Peptidase_S1_PA"/>
</dbReference>
<feature type="domain" description="Peptidase S1A alpha-lytic prodomain" evidence="9">
    <location>
        <begin position="119"/>
        <end position="178"/>
    </location>
</feature>
<keyword evidence="5" id="KW-0720">Serine protease</keyword>
<evidence type="ECO:0000313" key="11">
    <source>
        <dbReference type="Proteomes" id="UP001183410"/>
    </source>
</evidence>
<sequence>MRRTRSLRLGLSALLVAGALAGTGAAAAAADPAAEPLASPGLLLGLQQEFGLTAAEVEARLADEAAATELDPVAREAAGPALGGSWFDPATGDLVVAVTDAERAAEVEATGAETTLVRHSEATLNRGLAALDTLAAEAGAPDAVASWRVDPRANSVVVDVVEGQQDSAEVAAFVAAAEETVPVTLGTVPQAPTTFAAGTVGGDPYYTGNVRCSIGFSVHGGFVTAGHCGARGASVSGWDRTHIGTFQGSSFPGNDYAWVSVGSGWWTEPVVLGWGAIPDQLVRGSNEAPVGSSICRSGSTTGWHCGTLLAKNETVNYSDGTVVHQLTKTSACAQGGDSGGSFISGDQAQGVTSGGWGNCSSGGETWYQPVNEILSTYGLTLHTA</sequence>
<evidence type="ECO:0000256" key="8">
    <source>
        <dbReference type="SAM" id="SignalP"/>
    </source>
</evidence>
<dbReference type="CDD" id="cd21112">
    <property type="entry name" value="alphaLP-like"/>
    <property type="match status" value="1"/>
</dbReference>
<evidence type="ECO:0000256" key="5">
    <source>
        <dbReference type="ARBA" id="ARBA00022825"/>
    </source>
</evidence>
<evidence type="ECO:0000256" key="7">
    <source>
        <dbReference type="ARBA" id="ARBA00023157"/>
    </source>
</evidence>
<feature type="signal peptide" evidence="8">
    <location>
        <begin position="1"/>
        <end position="21"/>
    </location>
</feature>
<dbReference type="Gene3D" id="3.30.300.50">
    <property type="match status" value="2"/>
</dbReference>